<dbReference type="Pfam" id="PF02767">
    <property type="entry name" value="DNA_pol3_beta_2"/>
    <property type="match status" value="1"/>
</dbReference>
<keyword evidence="3 9" id="KW-0963">Cytoplasm</keyword>
<evidence type="ECO:0000256" key="7">
    <source>
        <dbReference type="ARBA" id="ARBA00022932"/>
    </source>
</evidence>
<dbReference type="SMART" id="SM00480">
    <property type="entry name" value="POL3Bc"/>
    <property type="match status" value="1"/>
</dbReference>
<dbReference type="AlphaFoldDB" id="A0A2G9YZN5"/>
<dbReference type="Gene3D" id="3.10.150.10">
    <property type="entry name" value="DNA Polymerase III, subunit A, domain 2"/>
    <property type="match status" value="1"/>
</dbReference>
<dbReference type="SUPFAM" id="SSF55979">
    <property type="entry name" value="DNA clamp"/>
    <property type="match status" value="3"/>
</dbReference>
<evidence type="ECO:0000259" key="11">
    <source>
        <dbReference type="Pfam" id="PF02767"/>
    </source>
</evidence>
<dbReference type="Proteomes" id="UP000237258">
    <property type="component" value="Unassembled WGS sequence"/>
</dbReference>
<dbReference type="InterPro" id="IPR022634">
    <property type="entry name" value="DNA_polIII_beta_N"/>
</dbReference>
<keyword evidence="7 9" id="KW-0239">DNA-directed DNA polymerase</keyword>
<dbReference type="EMBL" id="PCRR01000013">
    <property type="protein sequence ID" value="PIP24690.1"/>
    <property type="molecule type" value="Genomic_DNA"/>
</dbReference>
<dbReference type="InterPro" id="IPR022637">
    <property type="entry name" value="DNA_polIII_beta_cen"/>
</dbReference>
<comment type="similarity">
    <text evidence="2 9">Belongs to the beta sliding clamp family.</text>
</comment>
<dbReference type="GO" id="GO:0005737">
    <property type="term" value="C:cytoplasm"/>
    <property type="evidence" value="ECO:0007669"/>
    <property type="project" value="UniProtKB-SubCell"/>
</dbReference>
<evidence type="ECO:0000259" key="10">
    <source>
        <dbReference type="Pfam" id="PF00712"/>
    </source>
</evidence>
<dbReference type="PANTHER" id="PTHR30478:SF0">
    <property type="entry name" value="BETA SLIDING CLAMP"/>
    <property type="match status" value="1"/>
</dbReference>
<keyword evidence="4 9" id="KW-0808">Transferase</keyword>
<evidence type="ECO:0000256" key="1">
    <source>
        <dbReference type="ARBA" id="ARBA00004496"/>
    </source>
</evidence>
<evidence type="ECO:0000256" key="6">
    <source>
        <dbReference type="ARBA" id="ARBA00022705"/>
    </source>
</evidence>
<comment type="function">
    <text evidence="9">Confers DNA tethering and processivity to DNA polymerases and other proteins. Acts as a clamp, forming a ring around DNA (a reaction catalyzed by the clamp-loading complex) which diffuses in an ATP-independent manner freely and bidirectionally along dsDNA. Initially characterized for its ability to contact the catalytic subunit of DNA polymerase III (Pol III), a complex, multichain enzyme responsible for most of the replicative synthesis in bacteria; Pol III exhibits 3'-5' exonuclease proofreading activity. The beta chain is required for initiation of replication as well as for processivity of DNA replication.</text>
</comment>
<evidence type="ECO:0000256" key="3">
    <source>
        <dbReference type="ARBA" id="ARBA00022490"/>
    </source>
</evidence>
<feature type="domain" description="DNA polymerase III beta sliding clamp N-terminal" evidence="10">
    <location>
        <begin position="1"/>
        <end position="118"/>
    </location>
</feature>
<feature type="domain" description="DNA polymerase III beta sliding clamp C-terminal" evidence="12">
    <location>
        <begin position="253"/>
        <end position="371"/>
    </location>
</feature>
<evidence type="ECO:0000256" key="8">
    <source>
        <dbReference type="ARBA" id="ARBA00023125"/>
    </source>
</evidence>
<evidence type="ECO:0000256" key="9">
    <source>
        <dbReference type="PIRNR" id="PIRNR000804"/>
    </source>
</evidence>
<proteinExistence type="inferred from homology"/>
<dbReference type="GO" id="GO:0003677">
    <property type="term" value="F:DNA binding"/>
    <property type="evidence" value="ECO:0007669"/>
    <property type="project" value="UniProtKB-UniRule"/>
</dbReference>
<dbReference type="Pfam" id="PF00712">
    <property type="entry name" value="DNA_pol3_beta"/>
    <property type="match status" value="1"/>
</dbReference>
<dbReference type="GO" id="GO:0006271">
    <property type="term" value="P:DNA strand elongation involved in DNA replication"/>
    <property type="evidence" value="ECO:0007669"/>
    <property type="project" value="TreeGrafter"/>
</dbReference>
<accession>A0A2G9YZN5</accession>
<comment type="subunit">
    <text evidence="9">Forms a ring-shaped head-to-tail homodimer around DNA.</text>
</comment>
<dbReference type="PIRSF" id="PIRSF000804">
    <property type="entry name" value="DNA_pol_III_b"/>
    <property type="match status" value="1"/>
</dbReference>
<dbReference type="InterPro" id="IPR022635">
    <property type="entry name" value="DNA_polIII_beta_C"/>
</dbReference>
<dbReference type="GO" id="GO:0009360">
    <property type="term" value="C:DNA polymerase III complex"/>
    <property type="evidence" value="ECO:0007669"/>
    <property type="project" value="InterPro"/>
</dbReference>
<dbReference type="CDD" id="cd00140">
    <property type="entry name" value="beta_clamp"/>
    <property type="match status" value="1"/>
</dbReference>
<reference evidence="13 14" key="1">
    <citation type="submission" date="2017-09" db="EMBL/GenBank/DDBJ databases">
        <title>Depth-based differentiation of microbial function through sediment-hosted aquifers and enrichment of novel symbionts in the deep terrestrial subsurface.</title>
        <authorList>
            <person name="Probst A.J."/>
            <person name="Ladd B."/>
            <person name="Jarett J.K."/>
            <person name="Geller-Mcgrath D.E."/>
            <person name="Sieber C.M."/>
            <person name="Emerson J.B."/>
            <person name="Anantharaman K."/>
            <person name="Thomas B.C."/>
            <person name="Malmstrom R."/>
            <person name="Stieglmeier M."/>
            <person name="Klingl A."/>
            <person name="Woyke T."/>
            <person name="Ryan C.M."/>
            <person name="Banfield J.F."/>
        </authorList>
    </citation>
    <scope>NUCLEOTIDE SEQUENCE [LARGE SCALE GENOMIC DNA]</scope>
    <source>
        <strain evidence="13">CG23_combo_of_CG06-09_8_20_14_all_36_125</strain>
    </source>
</reference>
<sequence>MKVILKQEILKEGVGIIERIAQKTISLPILQNTLIKGEGNFFNLTTTNLEIGINWWTLAKVEIEGQIAVPTRLFSTLISFLPNKLIKMERKDLLLDIECDSYRTELLGQNPDEFPIIPIPKEGEKISIDSQTFCQGLTQVVDISSLSVARPEISGIYLLFQKDLVKTVATDSFRLGEKKLFLKTPLTKEYALILPKLAAKEVINIFGEKEGNIQIYFSPNQILFESQMLETAHPKVQLVSKLIEGEYPNYEAIIPKKYETQIVLLRSEFLNQIKSASLFSGKINEVRLKINPKKGELEINSQSPDFGRYQSFLPAKIKGKEIEISFNHRFLIDGLFQIKSPEIIFELTGEGGPAVLKPTQTEDYLYVVMPIKTP</sequence>
<comment type="subcellular location">
    <subcellularLocation>
        <location evidence="1 9">Cytoplasm</location>
    </subcellularLocation>
</comment>
<evidence type="ECO:0000256" key="5">
    <source>
        <dbReference type="ARBA" id="ARBA00022695"/>
    </source>
</evidence>
<comment type="caution">
    <text evidence="13">The sequence shown here is derived from an EMBL/GenBank/DDBJ whole genome shotgun (WGS) entry which is preliminary data.</text>
</comment>
<dbReference type="Pfam" id="PF02768">
    <property type="entry name" value="DNA_pol3_beta_3"/>
    <property type="match status" value="1"/>
</dbReference>
<feature type="domain" description="DNA polymerase III beta sliding clamp central" evidence="11">
    <location>
        <begin position="133"/>
        <end position="249"/>
    </location>
</feature>
<protein>
    <recommendedName>
        <fullName evidence="9">Beta sliding clamp</fullName>
    </recommendedName>
</protein>
<keyword evidence="6 9" id="KW-0235">DNA replication</keyword>
<keyword evidence="5 9" id="KW-0548">Nucleotidyltransferase</keyword>
<dbReference type="Gene3D" id="3.70.10.10">
    <property type="match status" value="1"/>
</dbReference>
<name>A0A2G9YZN5_9BACT</name>
<evidence type="ECO:0000313" key="14">
    <source>
        <dbReference type="Proteomes" id="UP000237258"/>
    </source>
</evidence>
<keyword evidence="8" id="KW-0238">DNA-binding</keyword>
<dbReference type="GO" id="GO:0008408">
    <property type="term" value="F:3'-5' exonuclease activity"/>
    <property type="evidence" value="ECO:0007669"/>
    <property type="project" value="InterPro"/>
</dbReference>
<evidence type="ECO:0000259" key="12">
    <source>
        <dbReference type="Pfam" id="PF02768"/>
    </source>
</evidence>
<dbReference type="InterPro" id="IPR046938">
    <property type="entry name" value="DNA_clamp_sf"/>
</dbReference>
<evidence type="ECO:0000313" key="13">
    <source>
        <dbReference type="EMBL" id="PIP24690.1"/>
    </source>
</evidence>
<dbReference type="NCBIfam" id="TIGR00663">
    <property type="entry name" value="dnan"/>
    <property type="match status" value="1"/>
</dbReference>
<dbReference type="PANTHER" id="PTHR30478">
    <property type="entry name" value="DNA POLYMERASE III SUBUNIT BETA"/>
    <property type="match status" value="1"/>
</dbReference>
<gene>
    <name evidence="13" type="primary">dnaN</name>
    <name evidence="13" type="ORF">COX33_00530</name>
</gene>
<evidence type="ECO:0000256" key="4">
    <source>
        <dbReference type="ARBA" id="ARBA00022679"/>
    </source>
</evidence>
<dbReference type="GO" id="GO:0003887">
    <property type="term" value="F:DNA-directed DNA polymerase activity"/>
    <property type="evidence" value="ECO:0007669"/>
    <property type="project" value="UniProtKB-UniRule"/>
</dbReference>
<organism evidence="13 14">
    <name type="scientific">Candidatus Nealsonbacteria bacterium CG23_combo_of_CG06-09_8_20_14_all_36_125</name>
    <dbReference type="NCBI Taxonomy" id="1974719"/>
    <lineage>
        <taxon>Bacteria</taxon>
        <taxon>Candidatus Nealsoniibacteriota</taxon>
    </lineage>
</organism>
<evidence type="ECO:0000256" key="2">
    <source>
        <dbReference type="ARBA" id="ARBA00010752"/>
    </source>
</evidence>
<dbReference type="InterPro" id="IPR001001">
    <property type="entry name" value="DNA_polIII_beta"/>
</dbReference>